<evidence type="ECO:0000256" key="5">
    <source>
        <dbReference type="SAM" id="MobiDB-lite"/>
    </source>
</evidence>
<gene>
    <name evidence="7" type="ORF">DSM112329_04138</name>
</gene>
<dbReference type="KEGG" id="parq:DSM112329_04138"/>
<reference evidence="7" key="1">
    <citation type="submission" date="2022-12" db="EMBL/GenBank/DDBJ databases">
        <title>Paraconexibacter alkalitolerans sp. nov. and Baekduia alba sp. nov., isolated from soil and emended description of the genera Paraconexibacter (Chun et al., 2020) and Baekduia (An et al., 2020).</title>
        <authorList>
            <person name="Vieira S."/>
            <person name="Huber K.J."/>
            <person name="Geppert A."/>
            <person name="Wolf J."/>
            <person name="Neumann-Schaal M."/>
            <person name="Muesken M."/>
            <person name="Overmann J."/>
        </authorList>
    </citation>
    <scope>NUCLEOTIDE SEQUENCE</scope>
    <source>
        <strain evidence="7">AEG42_29</strain>
    </source>
</reference>
<evidence type="ECO:0000256" key="2">
    <source>
        <dbReference type="ARBA" id="ARBA00011322"/>
    </source>
</evidence>
<dbReference type="Pfam" id="PF13476">
    <property type="entry name" value="AAA_23"/>
    <property type="match status" value="1"/>
</dbReference>
<feature type="region of interest" description="Disordered" evidence="5">
    <location>
        <begin position="29"/>
        <end position="53"/>
    </location>
</feature>
<protein>
    <recommendedName>
        <fullName evidence="3">Nuclease SbcCD subunit C</fullName>
    </recommendedName>
</protein>
<dbReference type="InterPro" id="IPR027417">
    <property type="entry name" value="P-loop_NTPase"/>
</dbReference>
<accession>A0AAU7AZV0</accession>
<comment type="similarity">
    <text evidence="1">Belongs to the SMC family. SbcC subfamily.</text>
</comment>
<evidence type="ECO:0000259" key="6">
    <source>
        <dbReference type="Pfam" id="PF13476"/>
    </source>
</evidence>
<dbReference type="PANTHER" id="PTHR32114">
    <property type="entry name" value="ABC TRANSPORTER ABCH.3"/>
    <property type="match status" value="1"/>
</dbReference>
<evidence type="ECO:0000256" key="3">
    <source>
        <dbReference type="ARBA" id="ARBA00013368"/>
    </source>
</evidence>
<sequence>MDPTLHALLLERLAASDLPAAAQDAVVEAAGPPATAPPEGPEDAAGPSPATLRGPAREVYLRSISVEGFRGIGPPATLALDAQPGLTIVVGRNGSGKSSFAEGLELLTTGVTKRWEDRTKGWTSTWQCLHHDGPTRLRAEFVVAGDADMVVLEQTWEPGVAYTDASGRGPVAGALAARGWDAALGSFRPFLSYAELASMFDKLTSLPAALSPILGLEDVDGVQERLAQERLAIAAEVKALKAQADTLVARLDPGDPRQAELGDLLAVRRPDADAVRAHLDAARAADVPAASGPETAELRRVAAQSVPDDEAITAAHAAVARTARAARKAATTSAARDLATADLLARALAIRDPSRLTDDCPVCGTVGVLDPAWADQAAGAVQALRAQAAELQSATRAAEAAAREWQALAARLLPAAAGDAAPAGPGAAAGDDATARPAAVLAAAAAIRAAADEARARLDAQDGAWRAVADAAGAWLELAARVQPLAPRHTALQAAEKWLKAEADTLRNARFAPIAQQAVANWEVLRHDSNVELHDITLRSVGRRREATFDVRADGETANALGVMSQGELLALSVSVFLPRAGLDESPFRFAVIDDPVQSMDPAKVDGLARVLSRNARARQVVVFTHDDRLPEAIRRLRLPATVLQVNRRSRSQVSVATSQTPLLRHLKDARHMALTERIPDEVRQRVVPTLCRGAIEAACAELVRRRVVTDGLHASAADDALADARTLRDHLALALLGDATTHEGLTDVLRTRAGADGPMLVSALNQAVHEAHPGSTLQLQERTSRLVHALMETP</sequence>
<feature type="domain" description="Rad50/SbcC-type AAA" evidence="6">
    <location>
        <begin position="63"/>
        <end position="119"/>
    </location>
</feature>
<dbReference type="GO" id="GO:0016887">
    <property type="term" value="F:ATP hydrolysis activity"/>
    <property type="evidence" value="ECO:0007669"/>
    <property type="project" value="InterPro"/>
</dbReference>
<proteinExistence type="inferred from homology"/>
<evidence type="ECO:0000256" key="1">
    <source>
        <dbReference type="ARBA" id="ARBA00006930"/>
    </source>
</evidence>
<feature type="coiled-coil region" evidence="4">
    <location>
        <begin position="374"/>
        <end position="404"/>
    </location>
</feature>
<evidence type="ECO:0000313" key="7">
    <source>
        <dbReference type="EMBL" id="XAY07257.1"/>
    </source>
</evidence>
<dbReference type="AlphaFoldDB" id="A0AAU7AZV0"/>
<dbReference type="InterPro" id="IPR038729">
    <property type="entry name" value="Rad50/SbcC_AAA"/>
</dbReference>
<dbReference type="PANTHER" id="PTHR32114:SF2">
    <property type="entry name" value="ABC TRANSPORTER ABCH.3"/>
    <property type="match status" value="1"/>
</dbReference>
<comment type="subunit">
    <text evidence="2">Heterodimer of SbcC and SbcD.</text>
</comment>
<dbReference type="RefSeq" id="WP_354702511.1">
    <property type="nucleotide sequence ID" value="NZ_CP114014.1"/>
</dbReference>
<dbReference type="EMBL" id="CP114014">
    <property type="protein sequence ID" value="XAY07257.1"/>
    <property type="molecule type" value="Genomic_DNA"/>
</dbReference>
<name>A0AAU7AZV0_9ACTN</name>
<organism evidence="7">
    <name type="scientific">Paraconexibacter sp. AEG42_29</name>
    <dbReference type="NCBI Taxonomy" id="2997339"/>
    <lineage>
        <taxon>Bacteria</taxon>
        <taxon>Bacillati</taxon>
        <taxon>Actinomycetota</taxon>
        <taxon>Thermoleophilia</taxon>
        <taxon>Solirubrobacterales</taxon>
        <taxon>Paraconexibacteraceae</taxon>
        <taxon>Paraconexibacter</taxon>
    </lineage>
</organism>
<dbReference type="GO" id="GO:0006302">
    <property type="term" value="P:double-strand break repair"/>
    <property type="evidence" value="ECO:0007669"/>
    <property type="project" value="InterPro"/>
</dbReference>
<evidence type="ECO:0000256" key="4">
    <source>
        <dbReference type="SAM" id="Coils"/>
    </source>
</evidence>
<dbReference type="SUPFAM" id="SSF52540">
    <property type="entry name" value="P-loop containing nucleoside triphosphate hydrolases"/>
    <property type="match status" value="1"/>
</dbReference>
<dbReference type="Gene3D" id="3.40.50.300">
    <property type="entry name" value="P-loop containing nucleotide triphosphate hydrolases"/>
    <property type="match status" value="2"/>
</dbReference>
<keyword evidence="4" id="KW-0175">Coiled coil</keyword>